<name>A0A167P873_CORFA</name>
<evidence type="ECO:0000256" key="1">
    <source>
        <dbReference type="SAM" id="MobiDB-lite"/>
    </source>
</evidence>
<dbReference type="SUPFAM" id="SSF56399">
    <property type="entry name" value="ADP-ribosylation"/>
    <property type="match status" value="1"/>
</dbReference>
<feature type="region of interest" description="Disordered" evidence="1">
    <location>
        <begin position="383"/>
        <end position="417"/>
    </location>
</feature>
<sequence length="417" mass="45563">MQPHLLAALLALGVIAAPQAVSDEPFPELEGVVTEDGIELDSTFVVDPIFEILSNYTVLPDKVTARQAPPANPQTTTADAASKIKAPGGGEKGVFYRGDSRPPSVIFAEGFAPQGNNPSLRDHLGFAGNSGLVSLTRDPSRAEHYAFGRTGAKTEKGYVYVVSTKDVPDGFWVPGLYNPAKDPAIARNQEFAVAGSVPASSISHAYEITSQNPTARNIKVKNEDYVLKKSPSCFSFGKRAVCDPAKYNAKAPGARRVRTKVSRTFRAGARAGGAVAFAVLSPYAHDVLDLVKSWDNPIGHAVKWFDDSMASIQEYIGGPQVPEIYGNTLKLRFICWMRGEQRWPNDVDRACARLRASQQPQPTREEKRLKSINDVLNVCEQLEQGTVAPKNEEQKDELQDRCEEFREQTQEQDTASA</sequence>
<dbReference type="AlphaFoldDB" id="A0A167P873"/>
<dbReference type="Gene3D" id="3.90.210.10">
    <property type="entry name" value="Heat-Labile Enterotoxin, subunit A"/>
    <property type="match status" value="1"/>
</dbReference>
<evidence type="ECO:0000313" key="5">
    <source>
        <dbReference type="Proteomes" id="UP000076744"/>
    </source>
</evidence>
<feature type="domain" description="Pierisin-like" evidence="3">
    <location>
        <begin position="96"/>
        <end position="214"/>
    </location>
</feature>
<dbReference type="RefSeq" id="XP_018701655.1">
    <property type="nucleotide sequence ID" value="XM_018851059.1"/>
</dbReference>
<keyword evidence="5" id="KW-1185">Reference proteome</keyword>
<feature type="compositionally biased region" description="Basic and acidic residues" evidence="1">
    <location>
        <begin position="390"/>
        <end position="409"/>
    </location>
</feature>
<evidence type="ECO:0000313" key="4">
    <source>
        <dbReference type="EMBL" id="OAA56388.1"/>
    </source>
</evidence>
<comment type="caution">
    <text evidence="4">The sequence shown here is derived from an EMBL/GenBank/DDBJ whole genome shotgun (WGS) entry which is preliminary data.</text>
</comment>
<gene>
    <name evidence="4" type="ORF">ISF_07456</name>
</gene>
<keyword evidence="2" id="KW-0732">Signal</keyword>
<dbReference type="Pfam" id="PF22596">
    <property type="entry name" value="Scabin-like"/>
    <property type="match status" value="1"/>
</dbReference>
<feature type="chain" id="PRO_5007890994" description="Pierisin-like domain-containing protein" evidence="2">
    <location>
        <begin position="23"/>
        <end position="417"/>
    </location>
</feature>
<dbReference type="Proteomes" id="UP000076744">
    <property type="component" value="Unassembled WGS sequence"/>
</dbReference>
<feature type="signal peptide" evidence="2">
    <location>
        <begin position="1"/>
        <end position="22"/>
    </location>
</feature>
<organism evidence="4 5">
    <name type="scientific">Cordyceps fumosorosea (strain ARSEF 2679)</name>
    <name type="common">Isaria fumosorosea</name>
    <dbReference type="NCBI Taxonomy" id="1081104"/>
    <lineage>
        <taxon>Eukaryota</taxon>
        <taxon>Fungi</taxon>
        <taxon>Dikarya</taxon>
        <taxon>Ascomycota</taxon>
        <taxon>Pezizomycotina</taxon>
        <taxon>Sordariomycetes</taxon>
        <taxon>Hypocreomycetidae</taxon>
        <taxon>Hypocreales</taxon>
        <taxon>Cordycipitaceae</taxon>
        <taxon>Cordyceps</taxon>
    </lineage>
</organism>
<dbReference type="EMBL" id="AZHB01000022">
    <property type="protein sequence ID" value="OAA56388.1"/>
    <property type="molecule type" value="Genomic_DNA"/>
</dbReference>
<protein>
    <recommendedName>
        <fullName evidence="3">Pierisin-like domain-containing protein</fullName>
    </recommendedName>
</protein>
<evidence type="ECO:0000259" key="3">
    <source>
        <dbReference type="Pfam" id="PF22596"/>
    </source>
</evidence>
<dbReference type="InterPro" id="IPR054695">
    <property type="entry name" value="Pierisin-like_dom"/>
</dbReference>
<proteinExistence type="predicted"/>
<reference evidence="4 5" key="1">
    <citation type="journal article" date="2016" name="Genome Biol. Evol.">
        <title>Divergent and convergent evolution of fungal pathogenicity.</title>
        <authorList>
            <person name="Shang Y."/>
            <person name="Xiao G."/>
            <person name="Zheng P."/>
            <person name="Cen K."/>
            <person name="Zhan S."/>
            <person name="Wang C."/>
        </authorList>
    </citation>
    <scope>NUCLEOTIDE SEQUENCE [LARGE SCALE GENOMIC DNA]</scope>
    <source>
        <strain evidence="4 5">ARSEF 2679</strain>
    </source>
</reference>
<dbReference type="OrthoDB" id="4868762at2759"/>
<evidence type="ECO:0000256" key="2">
    <source>
        <dbReference type="SAM" id="SignalP"/>
    </source>
</evidence>
<dbReference type="GeneID" id="30023748"/>
<accession>A0A167P873</accession>
<dbReference type="STRING" id="1081104.A0A167P873"/>